<gene>
    <name evidence="1" type="ORF">NUW58_g901</name>
</gene>
<evidence type="ECO:0000313" key="1">
    <source>
        <dbReference type="EMBL" id="KAJ2996678.1"/>
    </source>
</evidence>
<keyword evidence="2" id="KW-1185">Reference proteome</keyword>
<proteinExistence type="predicted"/>
<reference evidence="1" key="1">
    <citation type="submission" date="2022-10" db="EMBL/GenBank/DDBJ databases">
        <title>Genome Sequence of Xylaria curta.</title>
        <authorList>
            <person name="Buettner E."/>
        </authorList>
    </citation>
    <scope>NUCLEOTIDE SEQUENCE</scope>
    <source>
        <strain evidence="1">Babe10</strain>
    </source>
</reference>
<dbReference type="EMBL" id="JAPDGR010000087">
    <property type="protein sequence ID" value="KAJ2996678.1"/>
    <property type="molecule type" value="Genomic_DNA"/>
</dbReference>
<dbReference type="Proteomes" id="UP001143856">
    <property type="component" value="Unassembled WGS sequence"/>
</dbReference>
<sequence>MVADSWRTFGPLFDVDDTKYTSGLSLPTIDTLLAAVNDASTVWKLDQQGRFGRTKERFLRFTKTLNDYSFLFAVIPNNDKYTSLITGVLSTIAKACANYQETAEKFSLALDRVSDGIRLVRKSTKVADSPDIRRFVVEFFVGIFDLLCHAMSWYRSKTKRFLGALNKNFDKDLDGMVDTIQQVLKKLSEEANLITQLRIQDVHESVTKMSSVSEDTERRMNVMEAKLDIAVDGVDRIVTAIRSLEGVGVVASQVLNAVQQHYLDGAPIPENTPLIDCKPIHFRTPSLETQEADRNVVHFSKPDLLHYSQQLKKFVNDGRDVILKDGRPTIRSALPGEVVSEMEKWMTSSTSKMLWVEGISSYAFEPVLSLAALHICSVTADSGIPCVSHFCTTPQTLKQAGSRDPTLTHAEATCVSLLYSIIIQLCEKLPDEFAGTGEFDHHFQLLDGTLRSLEAALGLIKDLFAYSPPLTVWILDRFPFAGTTSTSPYIGRLIAMLRSEDRQRVTKVLFTTEGNTPWIAGNLRANEWVSASRMALNRPGRLMAGARSPS</sequence>
<protein>
    <submittedName>
        <fullName evidence="1">Uncharacterized protein</fullName>
    </submittedName>
</protein>
<comment type="caution">
    <text evidence="1">The sequence shown here is derived from an EMBL/GenBank/DDBJ whole genome shotgun (WGS) entry which is preliminary data.</text>
</comment>
<organism evidence="1 2">
    <name type="scientific">Xylaria curta</name>
    <dbReference type="NCBI Taxonomy" id="42375"/>
    <lineage>
        <taxon>Eukaryota</taxon>
        <taxon>Fungi</taxon>
        <taxon>Dikarya</taxon>
        <taxon>Ascomycota</taxon>
        <taxon>Pezizomycotina</taxon>
        <taxon>Sordariomycetes</taxon>
        <taxon>Xylariomycetidae</taxon>
        <taxon>Xylariales</taxon>
        <taxon>Xylariaceae</taxon>
        <taxon>Xylaria</taxon>
    </lineage>
</organism>
<evidence type="ECO:0000313" key="2">
    <source>
        <dbReference type="Proteomes" id="UP001143856"/>
    </source>
</evidence>
<name>A0ACC1PMN5_9PEZI</name>
<accession>A0ACC1PMN5</accession>